<dbReference type="Gene3D" id="3.40.50.1820">
    <property type="entry name" value="alpha/beta hydrolase"/>
    <property type="match status" value="1"/>
</dbReference>
<evidence type="ECO:0000256" key="2">
    <source>
        <dbReference type="ARBA" id="ARBA00022801"/>
    </source>
</evidence>
<dbReference type="SUPFAM" id="SSF53474">
    <property type="entry name" value="alpha/beta-Hydrolases"/>
    <property type="match status" value="1"/>
</dbReference>
<organism evidence="6 7">
    <name type="scientific">Pterulicium gracile</name>
    <dbReference type="NCBI Taxonomy" id="1884261"/>
    <lineage>
        <taxon>Eukaryota</taxon>
        <taxon>Fungi</taxon>
        <taxon>Dikarya</taxon>
        <taxon>Basidiomycota</taxon>
        <taxon>Agaricomycotina</taxon>
        <taxon>Agaricomycetes</taxon>
        <taxon>Agaricomycetidae</taxon>
        <taxon>Agaricales</taxon>
        <taxon>Pleurotineae</taxon>
        <taxon>Pterulaceae</taxon>
        <taxon>Pterulicium</taxon>
    </lineage>
</organism>
<dbReference type="InterPro" id="IPR013595">
    <property type="entry name" value="Pept_S33_TAP-like_C"/>
</dbReference>
<protein>
    <submittedName>
        <fullName evidence="6">Alpha/Beta hydrolase protein</fullName>
    </submittedName>
</protein>
<dbReference type="InterPro" id="IPR051601">
    <property type="entry name" value="Serine_prot/Carboxylest_S33"/>
</dbReference>
<keyword evidence="2 6" id="KW-0378">Hydrolase</keyword>
<proteinExistence type="inferred from homology"/>
<feature type="domain" description="AB hydrolase-1" evidence="4">
    <location>
        <begin position="116"/>
        <end position="290"/>
    </location>
</feature>
<feature type="domain" description="Peptidase S33 tripeptidyl aminopeptidase-like C-terminal" evidence="5">
    <location>
        <begin position="472"/>
        <end position="565"/>
    </location>
</feature>
<evidence type="ECO:0000256" key="1">
    <source>
        <dbReference type="ARBA" id="ARBA00010088"/>
    </source>
</evidence>
<gene>
    <name evidence="6" type="ORF">BDV98DRAFT_567563</name>
</gene>
<evidence type="ECO:0000313" key="7">
    <source>
        <dbReference type="Proteomes" id="UP000305067"/>
    </source>
</evidence>
<reference evidence="6 7" key="1">
    <citation type="journal article" date="2019" name="Nat. Ecol. Evol.">
        <title>Megaphylogeny resolves global patterns of mushroom evolution.</title>
        <authorList>
            <person name="Varga T."/>
            <person name="Krizsan K."/>
            <person name="Foldi C."/>
            <person name="Dima B."/>
            <person name="Sanchez-Garcia M."/>
            <person name="Sanchez-Ramirez S."/>
            <person name="Szollosi G.J."/>
            <person name="Szarkandi J.G."/>
            <person name="Papp V."/>
            <person name="Albert L."/>
            <person name="Andreopoulos W."/>
            <person name="Angelini C."/>
            <person name="Antonin V."/>
            <person name="Barry K.W."/>
            <person name="Bougher N.L."/>
            <person name="Buchanan P."/>
            <person name="Buyck B."/>
            <person name="Bense V."/>
            <person name="Catcheside P."/>
            <person name="Chovatia M."/>
            <person name="Cooper J."/>
            <person name="Damon W."/>
            <person name="Desjardin D."/>
            <person name="Finy P."/>
            <person name="Geml J."/>
            <person name="Haridas S."/>
            <person name="Hughes K."/>
            <person name="Justo A."/>
            <person name="Karasinski D."/>
            <person name="Kautmanova I."/>
            <person name="Kiss B."/>
            <person name="Kocsube S."/>
            <person name="Kotiranta H."/>
            <person name="LaButti K.M."/>
            <person name="Lechner B.E."/>
            <person name="Liimatainen K."/>
            <person name="Lipzen A."/>
            <person name="Lukacs Z."/>
            <person name="Mihaltcheva S."/>
            <person name="Morgado L.N."/>
            <person name="Niskanen T."/>
            <person name="Noordeloos M.E."/>
            <person name="Ohm R.A."/>
            <person name="Ortiz-Santana B."/>
            <person name="Ovrebo C."/>
            <person name="Racz N."/>
            <person name="Riley R."/>
            <person name="Savchenko A."/>
            <person name="Shiryaev A."/>
            <person name="Soop K."/>
            <person name="Spirin V."/>
            <person name="Szebenyi C."/>
            <person name="Tomsovsky M."/>
            <person name="Tulloss R.E."/>
            <person name="Uehling J."/>
            <person name="Grigoriev I.V."/>
            <person name="Vagvolgyi C."/>
            <person name="Papp T."/>
            <person name="Martin F.M."/>
            <person name="Miettinen O."/>
            <person name="Hibbett D.S."/>
            <person name="Nagy L.G."/>
        </authorList>
    </citation>
    <scope>NUCLEOTIDE SEQUENCE [LARGE SCALE GENOMIC DNA]</scope>
    <source>
        <strain evidence="6 7">CBS 309.79</strain>
    </source>
</reference>
<dbReference type="EMBL" id="ML178824">
    <property type="protein sequence ID" value="TFL01810.1"/>
    <property type="molecule type" value="Genomic_DNA"/>
</dbReference>
<dbReference type="Pfam" id="PF08386">
    <property type="entry name" value="Abhydrolase_4"/>
    <property type="match status" value="1"/>
</dbReference>
<evidence type="ECO:0000313" key="6">
    <source>
        <dbReference type="EMBL" id="TFL01810.1"/>
    </source>
</evidence>
<accession>A0A5C3QKX7</accession>
<dbReference type="GO" id="GO:0016787">
    <property type="term" value="F:hydrolase activity"/>
    <property type="evidence" value="ECO:0007669"/>
    <property type="project" value="UniProtKB-KW"/>
</dbReference>
<dbReference type="Pfam" id="PF00561">
    <property type="entry name" value="Abhydrolase_1"/>
    <property type="match status" value="1"/>
</dbReference>
<evidence type="ECO:0000259" key="5">
    <source>
        <dbReference type="Pfam" id="PF08386"/>
    </source>
</evidence>
<dbReference type="OrthoDB" id="425534at2759"/>
<name>A0A5C3QKX7_9AGAR</name>
<dbReference type="PANTHER" id="PTHR43248:SF25">
    <property type="entry name" value="AB HYDROLASE-1 DOMAIN-CONTAINING PROTEIN-RELATED"/>
    <property type="match status" value="1"/>
</dbReference>
<dbReference type="AlphaFoldDB" id="A0A5C3QKX7"/>
<comment type="similarity">
    <text evidence="1">Belongs to the peptidase S33 family.</text>
</comment>
<evidence type="ECO:0000256" key="3">
    <source>
        <dbReference type="SAM" id="MobiDB-lite"/>
    </source>
</evidence>
<evidence type="ECO:0000259" key="4">
    <source>
        <dbReference type="Pfam" id="PF00561"/>
    </source>
</evidence>
<dbReference type="InterPro" id="IPR000073">
    <property type="entry name" value="AB_hydrolase_1"/>
</dbReference>
<dbReference type="PANTHER" id="PTHR43248">
    <property type="entry name" value="2-SUCCINYL-6-HYDROXY-2,4-CYCLOHEXADIENE-1-CARBOXYLATE SYNTHASE"/>
    <property type="match status" value="1"/>
</dbReference>
<feature type="region of interest" description="Disordered" evidence="3">
    <location>
        <begin position="1"/>
        <end position="25"/>
    </location>
</feature>
<sequence length="602" mass="65437">MQPPPPPSLKTAITAQPLPPTPQNAGYARPMLRRACLLLGMTSLYALSQCYQSSVDSLDLSSAPPGTMAMVPCEGISGMECGFVVVPKDYFDPSAGTAQIALARYKATNGPKRGSIMLNPGGPGGSGKKFLASRFGGQLLAGMLGEDYDLIGFDPRGIGETRPKTRCFSHPQDYTLFTANTVFERSFEVPNPFNLSHATRESLVEQNRQYLALKEAQAELCAKNMGDELKFMGSANVVRDMDFMTRLFDGEGAKINYFGASYGSILGMYLANMLPDRVGYVNIDGIADPVSWAGQPSHKWHRGWIETAEATYDMFLRDCAEAGPDLCPLVHGHRESPKNIDRRIEHFLAKLDSHPLPVPQSRRPGYLTSGSVRALFLASLERPALWPAWSKALAQAMSGDGQEVYNSLAGVAGPDALANADLARLGVTCADSPPPKSRKEFPTAEDLADELMGTMRTVSPRFGAHVHLGEQDGGCQFWPTAGRGPERFAGPWNHTLKVPMLITSNTHDPITPMASALLVNSLMPNSTLILQEGPGHCTLALPSICTLKLRRDYFQGIIPKNGTRCSVDAKTFPEPAEVRSMSAEDRKLLKAAEQLQDLFFSL</sequence>
<dbReference type="STRING" id="1884261.A0A5C3QKX7"/>
<keyword evidence="7" id="KW-1185">Reference proteome</keyword>
<dbReference type="Proteomes" id="UP000305067">
    <property type="component" value="Unassembled WGS sequence"/>
</dbReference>
<dbReference type="InterPro" id="IPR029058">
    <property type="entry name" value="AB_hydrolase_fold"/>
</dbReference>